<dbReference type="HOGENOM" id="CLU_076318_1_1_6"/>
<keyword evidence="2" id="KW-1185">Reference proteome</keyword>
<organism evidence="1 2">
    <name type="scientific">Mannheimia varigena USDA-ARS-USMARC-1296</name>
    <dbReference type="NCBI Taxonomy" id="1433287"/>
    <lineage>
        <taxon>Bacteria</taxon>
        <taxon>Pseudomonadati</taxon>
        <taxon>Pseudomonadota</taxon>
        <taxon>Gammaproteobacteria</taxon>
        <taxon>Pasteurellales</taxon>
        <taxon>Pasteurellaceae</taxon>
        <taxon>Mannheimia</taxon>
    </lineage>
</organism>
<dbReference type="OrthoDB" id="495783at2"/>
<dbReference type="EMBL" id="CP006943">
    <property type="protein sequence ID" value="AHG74785.1"/>
    <property type="molecule type" value="Genomic_DNA"/>
</dbReference>
<evidence type="ECO:0000313" key="2">
    <source>
        <dbReference type="Proteomes" id="UP000066995"/>
    </source>
</evidence>
<reference evidence="1 2" key="1">
    <citation type="submission" date="2013-12" db="EMBL/GenBank/DDBJ databases">
        <title>Annotation of the Mannheimia varigena USDA-ARS-USMARC-1296 complete genome.</title>
        <authorList>
            <person name="Harhay G.P."/>
            <person name="Clawson M.L."/>
            <person name="Murray R.W."/>
            <person name="Lubbers B.V."/>
            <person name="Heaton M.P."/>
            <person name="Chitko-Mckown C.G."/>
            <person name="Harhay D.M."/>
            <person name="Smith T.P.L."/>
        </authorList>
    </citation>
    <scope>NUCLEOTIDE SEQUENCE [LARGE SCALE GENOMIC DNA]</scope>
    <source>
        <strain evidence="1 2">USDA-ARS-USMARC-1296</strain>
    </source>
</reference>
<dbReference type="eggNOG" id="COG1683">
    <property type="taxonomic scope" value="Bacteria"/>
</dbReference>
<dbReference type="PANTHER" id="PTHR30087:SF1">
    <property type="entry name" value="HYPOTHETICAL CYTOSOLIC PROTEIN"/>
    <property type="match status" value="1"/>
</dbReference>
<dbReference type="AlphaFoldDB" id="W0QAC4"/>
<evidence type="ECO:0000313" key="1">
    <source>
        <dbReference type="EMBL" id="AHG74785.1"/>
    </source>
</evidence>
<dbReference type="PATRIC" id="fig|1433287.3.peg.257"/>
<accession>W0QAC4</accession>
<protein>
    <submittedName>
        <fullName evidence="1">Purine nucleoside phosphorylase</fullName>
    </submittedName>
</protein>
<sequence length="152" mass="16637">MKKVLISACLLGDNVKYSGGNNLSDELIALLKKYDIQLVPICPEILGGLPIPRPPAEIRNGDIVTVTGDSVLAEFRLGAERVLNKAQIEKIQIAILKEKSPSCGSSYIYDGNFTNRLIAGEGITTQLLRANGIEVFSENDLSQLENIFQDKY</sequence>
<dbReference type="KEGG" id="mvi:X808_2580"/>
<gene>
    <name evidence="1" type="ORF">X808_2580</name>
</gene>
<dbReference type="Proteomes" id="UP000066995">
    <property type="component" value="Chromosome"/>
</dbReference>
<dbReference type="PANTHER" id="PTHR30087">
    <property type="entry name" value="INNER MEMBRANE PROTEIN"/>
    <property type="match status" value="1"/>
</dbReference>
<proteinExistence type="predicted"/>
<dbReference type="STRING" id="1433287.X808_2580"/>
<name>W0QAC4_9PAST</name>
<dbReference type="InterPro" id="IPR007553">
    <property type="entry name" value="2-thiour_desulf"/>
</dbReference>
<dbReference type="RefSeq" id="WP_025216552.1">
    <property type="nucleotide sequence ID" value="NZ_CP006943.1"/>
</dbReference>
<dbReference type="Pfam" id="PF04463">
    <property type="entry name" value="2-thiour_desulf"/>
    <property type="match status" value="1"/>
</dbReference>